<protein>
    <submittedName>
        <fullName evidence="1">Uncharacterized protein</fullName>
    </submittedName>
</protein>
<evidence type="ECO:0000313" key="1">
    <source>
        <dbReference type="EMBL" id="MQQ09604.1"/>
    </source>
</evidence>
<dbReference type="SUPFAM" id="SSF53448">
    <property type="entry name" value="Nucleotide-diphospho-sugar transferases"/>
    <property type="match status" value="1"/>
</dbReference>
<dbReference type="EMBL" id="WIBF01000009">
    <property type="protein sequence ID" value="MQQ09604.1"/>
    <property type="molecule type" value="Genomic_DNA"/>
</dbReference>
<reference evidence="1 2" key="1">
    <citation type="submission" date="2019-10" db="EMBL/GenBank/DDBJ databases">
        <title>Epibacterium sp. nov., isolated from seawater.</title>
        <authorList>
            <person name="Zhang X."/>
            <person name="Li N."/>
        </authorList>
    </citation>
    <scope>NUCLEOTIDE SEQUENCE [LARGE SCALE GENOMIC DNA]</scope>
    <source>
        <strain evidence="1 2">SM1979</strain>
    </source>
</reference>
<dbReference type="Gene3D" id="3.90.550.10">
    <property type="entry name" value="Spore Coat Polysaccharide Biosynthesis Protein SpsA, Chain A"/>
    <property type="match status" value="1"/>
</dbReference>
<dbReference type="RefSeq" id="WP_153216581.1">
    <property type="nucleotide sequence ID" value="NZ_WIBF01000009.1"/>
</dbReference>
<dbReference type="InterPro" id="IPR029044">
    <property type="entry name" value="Nucleotide-diphossugar_trans"/>
</dbReference>
<sequence>MKTAILFTANDPQLAASHLMTQTLRDPSYGAYDQEIWVLSTSLSDRARAYLDKLDIGYHVSEMKWAEEEMDWRSQFPDLSEAEALREFRIYRNKRMSKIIYLEWFAEHGQDYDAVAISDNDLYFQHDIRPLFKHAENGRVNYTQEDYPIFPGTNLWKKDFWYRQHTGDWDYQGGRHEVNIGFVIAKPDVMATLFDEIKTRFPKLPTELIRDHAWHDQDITRVIRHERPDLFTQFPEDTILHLCGGGMDLVEEHMPGHFINRLNEVSPTIVHFGGGAWKHFRSIAPSYTVEHKDIFDDVTQYPISDMLLSLGKSTYEDGIVELSGWYVVRSTPVEIVISSQSKGVLGYAETGFSRPDVRKTYPSRHNICGGWRFTMRLPDLPEDEKIFVSLFADGTSKQLNGKLTQTASE</sequence>
<dbReference type="AlphaFoldDB" id="A0A843YJJ7"/>
<keyword evidence="2" id="KW-1185">Reference proteome</keyword>
<dbReference type="Proteomes" id="UP000444174">
    <property type="component" value="Unassembled WGS sequence"/>
</dbReference>
<name>A0A843YJJ7_9RHOB</name>
<gene>
    <name evidence="1" type="ORF">GFB49_14140</name>
</gene>
<proteinExistence type="predicted"/>
<evidence type="ECO:0000313" key="2">
    <source>
        <dbReference type="Proteomes" id="UP000444174"/>
    </source>
</evidence>
<comment type="caution">
    <text evidence="1">The sequence shown here is derived from an EMBL/GenBank/DDBJ whole genome shotgun (WGS) entry which is preliminary data.</text>
</comment>
<accession>A0A843YJJ7</accession>
<organism evidence="1 2">
    <name type="scientific">Tritonibacter litoralis</name>
    <dbReference type="NCBI Taxonomy" id="2662264"/>
    <lineage>
        <taxon>Bacteria</taxon>
        <taxon>Pseudomonadati</taxon>
        <taxon>Pseudomonadota</taxon>
        <taxon>Alphaproteobacteria</taxon>
        <taxon>Rhodobacterales</taxon>
        <taxon>Paracoccaceae</taxon>
        <taxon>Tritonibacter</taxon>
    </lineage>
</organism>